<dbReference type="GeneID" id="37115275"/>
<dbReference type="AlphaFoldDB" id="A0A317X6P8"/>
<accession>A0A317X6P8</accession>
<dbReference type="InterPro" id="IPR011009">
    <property type="entry name" value="Kinase-like_dom_sf"/>
</dbReference>
<evidence type="ECO:0008006" key="3">
    <source>
        <dbReference type="Google" id="ProtNLM"/>
    </source>
</evidence>
<dbReference type="EMBL" id="MSFK01000005">
    <property type="protein sequence ID" value="PWY94005.1"/>
    <property type="molecule type" value="Genomic_DNA"/>
</dbReference>
<dbReference type="OrthoDB" id="2942798at2759"/>
<dbReference type="Proteomes" id="UP000246702">
    <property type="component" value="Unassembled WGS sequence"/>
</dbReference>
<evidence type="ECO:0000313" key="2">
    <source>
        <dbReference type="Proteomes" id="UP000246702"/>
    </source>
</evidence>
<keyword evidence="2" id="KW-1185">Reference proteome</keyword>
<protein>
    <recommendedName>
        <fullName evidence="3">Protein kinase domain-containing protein</fullName>
    </recommendedName>
</protein>
<evidence type="ECO:0000313" key="1">
    <source>
        <dbReference type="EMBL" id="PWY94005.1"/>
    </source>
</evidence>
<sequence length="234" mass="26559">MSYGHEIIATEAELLDQRRTVYRVKLKPDSYRHIIPETATSVIVKQQKDGWEEEFEDEETAYNKLKVLQGKVIPYFYGRGDFDGLPALILSDIDGIPLDDLALSNYDISESSLKAYLEEVLSQFLKHGALYRDQKLNNFLFCDSTDCGSGKVMAVDLEQVEFPDRFRPWHYSVSQQGARSLMEDFRYKRSPGRESSPLELCMSGHDESGPLAELDDFSLVIYPGSIGKPVSTQP</sequence>
<dbReference type="RefSeq" id="XP_025470766.1">
    <property type="nucleotide sequence ID" value="XM_025613132.1"/>
</dbReference>
<dbReference type="SUPFAM" id="SSF56112">
    <property type="entry name" value="Protein kinase-like (PK-like)"/>
    <property type="match status" value="1"/>
</dbReference>
<organism evidence="1 2">
    <name type="scientific">Aspergillus sclerotioniger CBS 115572</name>
    <dbReference type="NCBI Taxonomy" id="1450535"/>
    <lineage>
        <taxon>Eukaryota</taxon>
        <taxon>Fungi</taxon>
        <taxon>Dikarya</taxon>
        <taxon>Ascomycota</taxon>
        <taxon>Pezizomycotina</taxon>
        <taxon>Eurotiomycetes</taxon>
        <taxon>Eurotiomycetidae</taxon>
        <taxon>Eurotiales</taxon>
        <taxon>Aspergillaceae</taxon>
        <taxon>Aspergillus</taxon>
        <taxon>Aspergillus subgen. Circumdati</taxon>
    </lineage>
</organism>
<comment type="caution">
    <text evidence="1">The sequence shown here is derived from an EMBL/GenBank/DDBJ whole genome shotgun (WGS) entry which is preliminary data.</text>
</comment>
<proteinExistence type="predicted"/>
<reference evidence="1 2" key="1">
    <citation type="submission" date="2016-12" db="EMBL/GenBank/DDBJ databases">
        <title>The genomes of Aspergillus section Nigri reveals drivers in fungal speciation.</title>
        <authorList>
            <consortium name="DOE Joint Genome Institute"/>
            <person name="Vesth T.C."/>
            <person name="Nybo J."/>
            <person name="Theobald S."/>
            <person name="Brandl J."/>
            <person name="Frisvad J.C."/>
            <person name="Nielsen K.F."/>
            <person name="Lyhne E.K."/>
            <person name="Kogle M.E."/>
            <person name="Kuo A."/>
            <person name="Riley R."/>
            <person name="Clum A."/>
            <person name="Nolan M."/>
            <person name="Lipzen A."/>
            <person name="Salamov A."/>
            <person name="Henrissat B."/>
            <person name="Wiebenga A."/>
            <person name="De Vries R.P."/>
            <person name="Grigoriev I.V."/>
            <person name="Mortensen U.H."/>
            <person name="Andersen M.R."/>
            <person name="Baker S.E."/>
        </authorList>
    </citation>
    <scope>NUCLEOTIDE SEQUENCE [LARGE SCALE GENOMIC DNA]</scope>
    <source>
        <strain evidence="1 2">CBS 115572</strain>
    </source>
</reference>
<name>A0A317X6P8_9EURO</name>
<gene>
    <name evidence="1" type="ORF">BO94DRAFT_543271</name>
</gene>